<dbReference type="Gene3D" id="1.20.5.1030">
    <property type="entry name" value="Preprotein translocase secy subunit"/>
    <property type="match status" value="1"/>
</dbReference>
<evidence type="ECO:0000256" key="9">
    <source>
        <dbReference type="SAM" id="MobiDB-lite"/>
    </source>
</evidence>
<dbReference type="NCBIfam" id="TIGR00964">
    <property type="entry name" value="secE_bact"/>
    <property type="match status" value="1"/>
</dbReference>
<dbReference type="InterPro" id="IPR038379">
    <property type="entry name" value="SecE_sf"/>
</dbReference>
<keyword evidence="6 10" id="KW-1133">Transmembrane helix</keyword>
<evidence type="ECO:0000256" key="6">
    <source>
        <dbReference type="ARBA" id="ARBA00022989"/>
    </source>
</evidence>
<evidence type="ECO:0000256" key="3">
    <source>
        <dbReference type="ARBA" id="ARBA00022448"/>
    </source>
</evidence>
<dbReference type="InterPro" id="IPR005807">
    <property type="entry name" value="SecE_bac"/>
</dbReference>
<dbReference type="PANTHER" id="PTHR37240">
    <property type="entry name" value="PREPROTEIN TRANSLOCASE SUBUNIT SECE1"/>
    <property type="match status" value="1"/>
</dbReference>
<evidence type="ECO:0000256" key="7">
    <source>
        <dbReference type="ARBA" id="ARBA00023010"/>
    </source>
</evidence>
<reference evidence="11" key="1">
    <citation type="submission" date="2024-02" db="EMBL/GenBank/DDBJ databases">
        <authorList>
            <consortium name="ELIXIR-Norway"/>
            <consortium name="Elixir Norway"/>
        </authorList>
    </citation>
    <scope>NUCLEOTIDE SEQUENCE</scope>
</reference>
<keyword evidence="5" id="KW-0653">Protein transport</keyword>
<keyword evidence="8 10" id="KW-0472">Membrane</keyword>
<feature type="region of interest" description="Disordered" evidence="9">
    <location>
        <begin position="116"/>
        <end position="137"/>
    </location>
</feature>
<protein>
    <recommendedName>
        <fullName evidence="13">Preprotein translocase subunit SECE1</fullName>
    </recommendedName>
</protein>
<evidence type="ECO:0000256" key="5">
    <source>
        <dbReference type="ARBA" id="ARBA00022927"/>
    </source>
</evidence>
<dbReference type="Proteomes" id="UP001497512">
    <property type="component" value="Chromosome 19"/>
</dbReference>
<keyword evidence="12" id="KW-1185">Reference proteome</keyword>
<dbReference type="Pfam" id="PF00584">
    <property type="entry name" value="SecE"/>
    <property type="match status" value="1"/>
</dbReference>
<evidence type="ECO:0000313" key="12">
    <source>
        <dbReference type="Proteomes" id="UP001497512"/>
    </source>
</evidence>
<keyword evidence="4 10" id="KW-0812">Transmembrane</keyword>
<evidence type="ECO:0000256" key="2">
    <source>
        <dbReference type="ARBA" id="ARBA00008274"/>
    </source>
</evidence>
<dbReference type="InterPro" id="IPR055330">
    <property type="entry name" value="SECE1-like"/>
</dbReference>
<evidence type="ECO:0000256" key="8">
    <source>
        <dbReference type="ARBA" id="ARBA00023136"/>
    </source>
</evidence>
<evidence type="ECO:0000256" key="4">
    <source>
        <dbReference type="ARBA" id="ARBA00022692"/>
    </source>
</evidence>
<name>A0ABP0U3Z0_9BRYO</name>
<keyword evidence="7" id="KW-0811">Translocation</keyword>
<evidence type="ECO:0000313" key="11">
    <source>
        <dbReference type="EMBL" id="CAK9212318.1"/>
    </source>
</evidence>
<dbReference type="InterPro" id="IPR001901">
    <property type="entry name" value="Translocase_SecE/Sec61-g"/>
</dbReference>
<comment type="subcellular location">
    <subcellularLocation>
        <location evidence="1">Membrane</location>
    </subcellularLocation>
</comment>
<keyword evidence="3" id="KW-0813">Transport</keyword>
<evidence type="ECO:0000256" key="10">
    <source>
        <dbReference type="SAM" id="Phobius"/>
    </source>
</evidence>
<gene>
    <name evidence="11" type="ORF">CSSPTR1EN2_LOCUS11176</name>
</gene>
<feature type="transmembrane region" description="Helical" evidence="10">
    <location>
        <begin position="179"/>
        <end position="204"/>
    </location>
</feature>
<sequence length="225" mass="24118">MAAIAASSSSSLVPPVAVTGTRGMSSSYPLHLSLSRLHSLSFVFAPALSSSRLLSIRRSPVDRISVRAATEKKKRQNKTQISGVEEEEALAPVEAVQEVQEEVLVAEEEAVNIIDDSSSRAAKNGEESSSTSMSQEEIGQALSKLRQEKSVQERSNSQDFWGGVLEETKLVEWPSFQKVLGTTGVVVAIIFGSSLVLLTVNAVLAELSDNVFSGTEFGSAWTKGF</sequence>
<evidence type="ECO:0008006" key="13">
    <source>
        <dbReference type="Google" id="ProtNLM"/>
    </source>
</evidence>
<organism evidence="11 12">
    <name type="scientific">Sphagnum troendelagicum</name>
    <dbReference type="NCBI Taxonomy" id="128251"/>
    <lineage>
        <taxon>Eukaryota</taxon>
        <taxon>Viridiplantae</taxon>
        <taxon>Streptophyta</taxon>
        <taxon>Embryophyta</taxon>
        <taxon>Bryophyta</taxon>
        <taxon>Sphagnophytina</taxon>
        <taxon>Sphagnopsida</taxon>
        <taxon>Sphagnales</taxon>
        <taxon>Sphagnaceae</taxon>
        <taxon>Sphagnum</taxon>
    </lineage>
</organism>
<evidence type="ECO:0000256" key="1">
    <source>
        <dbReference type="ARBA" id="ARBA00004370"/>
    </source>
</evidence>
<dbReference type="EMBL" id="OZ019911">
    <property type="protein sequence ID" value="CAK9212318.1"/>
    <property type="molecule type" value="Genomic_DNA"/>
</dbReference>
<comment type="similarity">
    <text evidence="2">Belongs to the SecE/SEC61-gamma family.</text>
</comment>
<proteinExistence type="inferred from homology"/>
<accession>A0ABP0U3Z0</accession>
<dbReference type="PANTHER" id="PTHR37240:SF1">
    <property type="entry name" value="PREPROTEIN TRANSLOCASE SUBUNIT SECE1"/>
    <property type="match status" value="1"/>
</dbReference>
<feature type="compositionally biased region" description="Low complexity" evidence="9">
    <location>
        <begin position="127"/>
        <end position="137"/>
    </location>
</feature>